<feature type="region of interest" description="Disordered" evidence="1">
    <location>
        <begin position="1"/>
        <end position="45"/>
    </location>
</feature>
<proteinExistence type="predicted"/>
<comment type="caution">
    <text evidence="2">The sequence shown here is derived from an EMBL/GenBank/DDBJ whole genome shotgun (WGS) entry which is preliminary data.</text>
</comment>
<accession>A0A9X1DAJ2</accession>
<dbReference type="AlphaFoldDB" id="A0A9X1DAJ2"/>
<evidence type="ECO:0000313" key="2">
    <source>
        <dbReference type="EMBL" id="MBT2186475.1"/>
    </source>
</evidence>
<sequence length="144" mass="14695">MSEFLSRTGPVAPVASATERGPAVRPPVPVKSMRSGIETGTHSAPGIAERTSAAADYAKLKADIADVLAGIPSDRVGGSEAAQKAERSIVALMPDPIVVLPLPPADPMIVAFVAQVAQTIARQTAQTRAAQAHATPIIVEAAAN</sequence>
<reference evidence="2" key="1">
    <citation type="submission" date="2021-05" db="EMBL/GenBank/DDBJ databases">
        <title>Genome of Sphingobium sp. strain.</title>
        <authorList>
            <person name="Fan R."/>
        </authorList>
    </citation>
    <scope>NUCLEOTIDE SEQUENCE</scope>
    <source>
        <strain evidence="2">H33</strain>
    </source>
</reference>
<gene>
    <name evidence="2" type="ORF">KK488_05885</name>
</gene>
<dbReference type="RefSeq" id="WP_214622209.1">
    <property type="nucleotide sequence ID" value="NZ_JAHGAW010000003.1"/>
</dbReference>
<protein>
    <submittedName>
        <fullName evidence="2">Uncharacterized protein</fullName>
    </submittedName>
</protein>
<evidence type="ECO:0000313" key="3">
    <source>
        <dbReference type="Proteomes" id="UP001138757"/>
    </source>
</evidence>
<evidence type="ECO:0000256" key="1">
    <source>
        <dbReference type="SAM" id="MobiDB-lite"/>
    </source>
</evidence>
<organism evidence="2 3">
    <name type="scientific">Sphingobium nicotianae</name>
    <dbReference type="NCBI Taxonomy" id="2782607"/>
    <lineage>
        <taxon>Bacteria</taxon>
        <taxon>Pseudomonadati</taxon>
        <taxon>Pseudomonadota</taxon>
        <taxon>Alphaproteobacteria</taxon>
        <taxon>Sphingomonadales</taxon>
        <taxon>Sphingomonadaceae</taxon>
        <taxon>Sphingobium</taxon>
    </lineage>
</organism>
<keyword evidence="3" id="KW-1185">Reference proteome</keyword>
<dbReference type="EMBL" id="JAHGAW010000003">
    <property type="protein sequence ID" value="MBT2186475.1"/>
    <property type="molecule type" value="Genomic_DNA"/>
</dbReference>
<dbReference type="Proteomes" id="UP001138757">
    <property type="component" value="Unassembled WGS sequence"/>
</dbReference>
<name>A0A9X1DAJ2_9SPHN</name>